<proteinExistence type="predicted"/>
<reference evidence="1 2" key="1">
    <citation type="submission" date="2013-06" db="EMBL/GenBank/DDBJ databases">
        <authorList>
            <person name="Weinstock G."/>
            <person name="Sodergren E."/>
            <person name="Lobos E.A."/>
            <person name="Fulton L."/>
            <person name="Fulton R."/>
            <person name="Courtney L."/>
            <person name="Fronick C."/>
            <person name="O'Laughlin M."/>
            <person name="Godfrey J."/>
            <person name="Wilson R.M."/>
            <person name="Miner T."/>
            <person name="Farmer C."/>
            <person name="Delehaunty K."/>
            <person name="Cordes M."/>
            <person name="Minx P."/>
            <person name="Tomlinson C."/>
            <person name="Chen J."/>
            <person name="Wollam A."/>
            <person name="Pepin K.H."/>
            <person name="Bhonagiri V."/>
            <person name="Zhang X."/>
            <person name="Warren W."/>
            <person name="Mitreva M."/>
            <person name="Mardis E.R."/>
            <person name="Wilson R.K."/>
        </authorList>
    </citation>
    <scope>NUCLEOTIDE SEQUENCE [LARGE SCALE GENOMIC DNA]</scope>
    <source>
        <strain evidence="1 2">F0570</strain>
    </source>
</reference>
<comment type="caution">
    <text evidence="1">The sequence shown here is derived from an EMBL/GenBank/DDBJ whole genome shotgun (WGS) entry which is preliminary data.</text>
</comment>
<protein>
    <submittedName>
        <fullName evidence="1">Uncharacterized protein</fullName>
    </submittedName>
</protein>
<organism evidence="1 2">
    <name type="scientific">Porphyromonas gingivalis F0570</name>
    <dbReference type="NCBI Taxonomy" id="1227271"/>
    <lineage>
        <taxon>Bacteria</taxon>
        <taxon>Pseudomonadati</taxon>
        <taxon>Bacteroidota</taxon>
        <taxon>Bacteroidia</taxon>
        <taxon>Bacteroidales</taxon>
        <taxon>Porphyromonadaceae</taxon>
        <taxon>Porphyromonas</taxon>
    </lineage>
</organism>
<dbReference type="EMBL" id="AWUW01000065">
    <property type="protein sequence ID" value="ERJ66955.1"/>
    <property type="molecule type" value="Genomic_DNA"/>
</dbReference>
<accession>A0A0E2LR07</accession>
<evidence type="ECO:0000313" key="2">
    <source>
        <dbReference type="Proteomes" id="UP000016630"/>
    </source>
</evidence>
<gene>
    <name evidence="1" type="ORF">HMPREF1555_00920</name>
</gene>
<evidence type="ECO:0000313" key="1">
    <source>
        <dbReference type="EMBL" id="ERJ66955.1"/>
    </source>
</evidence>
<dbReference type="AlphaFoldDB" id="A0A0E2LR07"/>
<dbReference type="Proteomes" id="UP000016630">
    <property type="component" value="Unassembled WGS sequence"/>
</dbReference>
<sequence length="64" mass="7570">MPYTLVFKPISATPNIENKSFEVVIMSIFLRLCKQNHTILQSRQDKLPYQTHFRHKIGKEPDIK</sequence>
<name>A0A0E2LR07_PORGN</name>
<dbReference type="HOGENOM" id="CLU_2864028_0_0_10"/>